<dbReference type="GO" id="GO:0031902">
    <property type="term" value="C:late endosome membrane"/>
    <property type="evidence" value="ECO:0007669"/>
    <property type="project" value="UniProtKB-SubCell"/>
</dbReference>
<keyword evidence="4" id="KW-0967">Endosome</keyword>
<feature type="coiled-coil region" evidence="6">
    <location>
        <begin position="160"/>
        <end position="201"/>
    </location>
</feature>
<evidence type="ECO:0000256" key="3">
    <source>
        <dbReference type="ARBA" id="ARBA00006128"/>
    </source>
</evidence>
<feature type="region of interest" description="Disordered" evidence="7">
    <location>
        <begin position="654"/>
        <end position="689"/>
    </location>
</feature>
<dbReference type="PROSITE" id="PS50896">
    <property type="entry name" value="LISH"/>
    <property type="match status" value="1"/>
</dbReference>
<evidence type="ECO:0000256" key="1">
    <source>
        <dbReference type="ARBA" id="ARBA00004220"/>
    </source>
</evidence>
<dbReference type="InterPro" id="IPR001680">
    <property type="entry name" value="WD40_rpt"/>
</dbReference>
<accession>A0A8H7S2T8</accession>
<feature type="region of interest" description="Disordered" evidence="7">
    <location>
        <begin position="220"/>
        <end position="290"/>
    </location>
</feature>
<dbReference type="EMBL" id="JAEPRB010000117">
    <property type="protein sequence ID" value="KAG2221160.1"/>
    <property type="molecule type" value="Genomic_DNA"/>
</dbReference>
<dbReference type="PROSITE" id="PS50294">
    <property type="entry name" value="WD_REPEATS_REGION"/>
    <property type="match status" value="1"/>
</dbReference>
<dbReference type="SMART" id="SM00320">
    <property type="entry name" value="WD40"/>
    <property type="match status" value="6"/>
</dbReference>
<comment type="caution">
    <text evidence="9">The sequence shown here is derived from an EMBL/GenBank/DDBJ whole genome shotgun (WGS) entry which is preliminary data.</text>
</comment>
<dbReference type="PANTHER" id="PTHR13083">
    <property type="entry name" value="WD REPEAT-CONTAINING PROTEIN 91"/>
    <property type="match status" value="1"/>
</dbReference>
<feature type="region of interest" description="Disordered" evidence="7">
    <location>
        <begin position="576"/>
        <end position="606"/>
    </location>
</feature>
<dbReference type="AlphaFoldDB" id="A0A8H7S2T8"/>
<evidence type="ECO:0000256" key="4">
    <source>
        <dbReference type="ARBA" id="ARBA00022753"/>
    </source>
</evidence>
<feature type="compositionally biased region" description="Low complexity" evidence="7">
    <location>
        <begin position="654"/>
        <end position="683"/>
    </location>
</feature>
<dbReference type="GO" id="GO:0045022">
    <property type="term" value="P:early endosome to late endosome transport"/>
    <property type="evidence" value="ECO:0007669"/>
    <property type="project" value="InterPro"/>
</dbReference>
<dbReference type="GO" id="GO:0141039">
    <property type="term" value="F:phosphatidylinositol 3-kinase inhibitor activity"/>
    <property type="evidence" value="ECO:0007669"/>
    <property type="project" value="InterPro"/>
</dbReference>
<feature type="compositionally biased region" description="Low complexity" evidence="7">
    <location>
        <begin position="593"/>
        <end position="606"/>
    </location>
</feature>
<dbReference type="InterPro" id="IPR015943">
    <property type="entry name" value="WD40/YVTN_repeat-like_dom_sf"/>
</dbReference>
<dbReference type="InterPro" id="IPR036322">
    <property type="entry name" value="WD40_repeat_dom_sf"/>
</dbReference>
<dbReference type="InterPro" id="IPR006594">
    <property type="entry name" value="LisH"/>
</dbReference>
<feature type="compositionally biased region" description="Low complexity" evidence="7">
    <location>
        <begin position="234"/>
        <end position="289"/>
    </location>
</feature>
<dbReference type="SUPFAM" id="SSF50978">
    <property type="entry name" value="WD40 repeat-like"/>
    <property type="match status" value="2"/>
</dbReference>
<keyword evidence="10" id="KW-1185">Reference proteome</keyword>
<dbReference type="InterPro" id="IPR039724">
    <property type="entry name" value="WDR91"/>
</dbReference>
<dbReference type="OrthoDB" id="193023at2759"/>
<keyword evidence="6" id="KW-0175">Coiled coil</keyword>
<dbReference type="PROSITE" id="PS50082">
    <property type="entry name" value="WD_REPEATS_2"/>
    <property type="match status" value="1"/>
</dbReference>
<gene>
    <name evidence="9" type="ORF">INT45_007737</name>
</gene>
<feature type="repeat" description="WD" evidence="5">
    <location>
        <begin position="308"/>
        <end position="340"/>
    </location>
</feature>
<evidence type="ECO:0000313" key="9">
    <source>
        <dbReference type="EMBL" id="KAG2221160.1"/>
    </source>
</evidence>
<dbReference type="Proteomes" id="UP000646827">
    <property type="component" value="Unassembled WGS sequence"/>
</dbReference>
<name>A0A8H7S2T8_9FUNG</name>
<dbReference type="GO" id="GO:0031901">
    <property type="term" value="C:early endosome membrane"/>
    <property type="evidence" value="ECO:0007669"/>
    <property type="project" value="UniProtKB-SubCell"/>
</dbReference>
<dbReference type="Pfam" id="PF23138">
    <property type="entry name" value="CTLH_Armc9"/>
    <property type="match status" value="1"/>
</dbReference>
<organism evidence="9 10">
    <name type="scientific">Circinella minor</name>
    <dbReference type="NCBI Taxonomy" id="1195481"/>
    <lineage>
        <taxon>Eukaryota</taxon>
        <taxon>Fungi</taxon>
        <taxon>Fungi incertae sedis</taxon>
        <taxon>Mucoromycota</taxon>
        <taxon>Mucoromycotina</taxon>
        <taxon>Mucoromycetes</taxon>
        <taxon>Mucorales</taxon>
        <taxon>Lichtheimiaceae</taxon>
        <taxon>Circinella</taxon>
    </lineage>
</organism>
<comment type="subcellular location">
    <subcellularLocation>
        <location evidence="1">Early endosome membrane</location>
        <topology evidence="1">Peripheral membrane protein</topology>
    </subcellularLocation>
    <subcellularLocation>
        <location evidence="2">Late endosome membrane</location>
    </subcellularLocation>
</comment>
<evidence type="ECO:0000256" key="6">
    <source>
        <dbReference type="SAM" id="Coils"/>
    </source>
</evidence>
<evidence type="ECO:0000256" key="2">
    <source>
        <dbReference type="ARBA" id="ARBA00004414"/>
    </source>
</evidence>
<proteinExistence type="inferred from homology"/>
<dbReference type="Gene3D" id="2.130.10.10">
    <property type="entry name" value="YVTN repeat-like/Quinoprotein amine dehydrogenase"/>
    <property type="match status" value="1"/>
</dbReference>
<evidence type="ECO:0000259" key="8">
    <source>
        <dbReference type="Pfam" id="PF23138"/>
    </source>
</evidence>
<feature type="domain" description="ARMC9 CTLH-like" evidence="8">
    <location>
        <begin position="78"/>
        <end position="143"/>
    </location>
</feature>
<reference evidence="9 10" key="1">
    <citation type="submission" date="2020-12" db="EMBL/GenBank/DDBJ databases">
        <title>Metabolic potential, ecology and presence of endohyphal bacteria is reflected in genomic diversity of Mucoromycotina.</title>
        <authorList>
            <person name="Muszewska A."/>
            <person name="Okrasinska A."/>
            <person name="Steczkiewicz K."/>
            <person name="Drgas O."/>
            <person name="Orlowska M."/>
            <person name="Perlinska-Lenart U."/>
            <person name="Aleksandrzak-Piekarczyk T."/>
            <person name="Szatraj K."/>
            <person name="Zielenkiewicz U."/>
            <person name="Pilsyk S."/>
            <person name="Malc E."/>
            <person name="Mieczkowski P."/>
            <person name="Kruszewska J.S."/>
            <person name="Biernat P."/>
            <person name="Pawlowska J."/>
        </authorList>
    </citation>
    <scope>NUCLEOTIDE SEQUENCE [LARGE SCALE GENOMIC DNA]</scope>
    <source>
        <strain evidence="9 10">CBS 142.35</strain>
    </source>
</reference>
<dbReference type="GO" id="GO:0051898">
    <property type="term" value="P:negative regulation of phosphatidylinositol 3-kinase/protein kinase B signal transduction"/>
    <property type="evidence" value="ECO:0007669"/>
    <property type="project" value="InterPro"/>
</dbReference>
<evidence type="ECO:0000256" key="5">
    <source>
        <dbReference type="PROSITE-ProRule" id="PRU00221"/>
    </source>
</evidence>
<dbReference type="Pfam" id="PF00400">
    <property type="entry name" value="WD40"/>
    <property type="match status" value="2"/>
</dbReference>
<comment type="similarity">
    <text evidence="3">Belongs to the WD repeat WDR91 family.</text>
</comment>
<dbReference type="PANTHER" id="PTHR13083:SF3">
    <property type="entry name" value="WD REPEAT-CONTAINING PROTEIN 91"/>
    <property type="match status" value="1"/>
</dbReference>
<keyword evidence="5" id="KW-0853">WD repeat</keyword>
<dbReference type="InterPro" id="IPR056327">
    <property type="entry name" value="ARMC9_CTLH-like_dom"/>
</dbReference>
<evidence type="ECO:0000313" key="10">
    <source>
        <dbReference type="Proteomes" id="UP000646827"/>
    </source>
</evidence>
<sequence>MNSLNQVDELVKEYLLFRGFTNTYRTFENECRVDKDKSYQVDKILDELLGYIFNSDIQRLIDYYRYLDLRFFSPIQHKKRDKVIEFFDLYGPDLHGKPEWSQWFALPYVKNPATDPTFETFFSKQWIDNYMISLHNFLATTFQFMPLPSLLSFNMDRVQRKAQQTEIESLKNTIESMKAAADARENEVAKLKHEVAETRREMTDGISMIRRRAASMTNELKAGNGGTKSKSIEKTTSSSSSSTIAGDKLVPGIVTTTSTTPTPTAVTLHSSTGGTTTTSLNPTNGSLSSDGIVVDEEEPFVVVSEEEYSEHASAITHAKFSSEGNLIASCDMDNIVRIWSHKGQSFNPVKINNNSSNILSLEWEARSDRFLFLGTDVGTIRVYNVENKSIVQEFNMDSKYPWVTHLSCSPVEPIFVCAGTGNKLSFIDNKTRPSALVAWSMKSMTDIGTFQFDSNEENNTAVDINTIALNHNGQMLVSGDQNGLMRIFDVRSMKSIMEWKDPSNRSCCVAQFSFDENSIYTVDYSGQLSQWSIHKHGTSLSQQQLAGFPPPASFPSPVSTFSTTTVAEVPIMNKKTSSNSSAALPPRPKPHASTSSRSRLSISSSRSTRLPMIAVDDSVTQSLLSVSPRPQMVAFNAETDFALCASSSLHSNNNRVLSSSSSSSTSSFSSSSENNNVSNGNSSTQGTIYRVSDGRPSLQFGHQPIHQKLTTVDWTSSSNTCLLGSVDGSVKVTNLIKV</sequence>
<evidence type="ECO:0000256" key="7">
    <source>
        <dbReference type="SAM" id="MobiDB-lite"/>
    </source>
</evidence>
<protein>
    <recommendedName>
        <fullName evidence="8">ARMC9 CTLH-like domain-containing protein</fullName>
    </recommendedName>
</protein>